<comment type="caution">
    <text evidence="5">The sequence shown here is derived from an EMBL/GenBank/DDBJ whole genome shotgun (WGS) entry which is preliminary data.</text>
</comment>
<feature type="compositionally biased region" description="Basic and acidic residues" evidence="3">
    <location>
        <begin position="10"/>
        <end position="29"/>
    </location>
</feature>
<keyword evidence="6" id="KW-1185">Reference proteome</keyword>
<dbReference type="InterPro" id="IPR000182">
    <property type="entry name" value="GNAT_dom"/>
</dbReference>
<reference evidence="6" key="1">
    <citation type="journal article" date="2019" name="Int. J. Syst. Evol. Microbiol.">
        <title>The Global Catalogue of Microorganisms (GCM) 10K type strain sequencing project: providing services to taxonomists for standard genome sequencing and annotation.</title>
        <authorList>
            <consortium name="The Broad Institute Genomics Platform"/>
            <consortium name="The Broad Institute Genome Sequencing Center for Infectious Disease"/>
            <person name="Wu L."/>
            <person name="Ma J."/>
        </authorList>
    </citation>
    <scope>NUCLEOTIDE SEQUENCE [LARGE SCALE GENOMIC DNA]</scope>
    <source>
        <strain evidence="6">JCM 17809</strain>
    </source>
</reference>
<dbReference type="PANTHER" id="PTHR43877">
    <property type="entry name" value="AMINOALKYLPHOSPHONATE N-ACETYLTRANSFERASE-RELATED-RELATED"/>
    <property type="match status" value="1"/>
</dbReference>
<name>A0ABP8KCV9_9MICO</name>
<gene>
    <name evidence="5" type="ORF">GCM10023168_16150</name>
</gene>
<dbReference type="CDD" id="cd04301">
    <property type="entry name" value="NAT_SF"/>
    <property type="match status" value="1"/>
</dbReference>
<evidence type="ECO:0000313" key="5">
    <source>
        <dbReference type="EMBL" id="GAA4404036.1"/>
    </source>
</evidence>
<dbReference type="SUPFAM" id="SSF55729">
    <property type="entry name" value="Acyl-CoA N-acyltransferases (Nat)"/>
    <property type="match status" value="1"/>
</dbReference>
<evidence type="ECO:0000259" key="4">
    <source>
        <dbReference type="PROSITE" id="PS51186"/>
    </source>
</evidence>
<evidence type="ECO:0000256" key="1">
    <source>
        <dbReference type="ARBA" id="ARBA00022679"/>
    </source>
</evidence>
<evidence type="ECO:0000256" key="2">
    <source>
        <dbReference type="ARBA" id="ARBA00023315"/>
    </source>
</evidence>
<dbReference type="Proteomes" id="UP001500945">
    <property type="component" value="Unassembled WGS sequence"/>
</dbReference>
<organism evidence="5 6">
    <name type="scientific">Fodinibacter luteus</name>
    <dbReference type="NCBI Taxonomy" id="552064"/>
    <lineage>
        <taxon>Bacteria</taxon>
        <taxon>Bacillati</taxon>
        <taxon>Actinomycetota</taxon>
        <taxon>Actinomycetes</taxon>
        <taxon>Micrococcales</taxon>
        <taxon>Intrasporangiaceae</taxon>
        <taxon>Fodinibacter (ex Wang et al. 2009)</taxon>
    </lineage>
</organism>
<dbReference type="InterPro" id="IPR016181">
    <property type="entry name" value="Acyl_CoA_acyltransferase"/>
</dbReference>
<dbReference type="EMBL" id="BAABGM010000010">
    <property type="protein sequence ID" value="GAA4404036.1"/>
    <property type="molecule type" value="Genomic_DNA"/>
</dbReference>
<evidence type="ECO:0000256" key="3">
    <source>
        <dbReference type="SAM" id="MobiDB-lite"/>
    </source>
</evidence>
<keyword evidence="1" id="KW-0808">Transferase</keyword>
<evidence type="ECO:0000313" key="6">
    <source>
        <dbReference type="Proteomes" id="UP001500945"/>
    </source>
</evidence>
<dbReference type="Gene3D" id="3.40.630.30">
    <property type="match status" value="1"/>
</dbReference>
<keyword evidence="2" id="KW-0012">Acyltransferase</keyword>
<feature type="domain" description="N-acetyltransferase" evidence="4">
    <location>
        <begin position="39"/>
        <end position="208"/>
    </location>
</feature>
<proteinExistence type="predicted"/>
<protein>
    <recommendedName>
        <fullName evidence="4">N-acetyltransferase domain-containing protein</fullName>
    </recommendedName>
</protein>
<dbReference type="PANTHER" id="PTHR43877:SF1">
    <property type="entry name" value="ACETYLTRANSFERASE"/>
    <property type="match status" value="1"/>
</dbReference>
<dbReference type="RefSeq" id="WP_345204416.1">
    <property type="nucleotide sequence ID" value="NZ_BAABGM010000010.1"/>
</dbReference>
<dbReference type="InterPro" id="IPR050832">
    <property type="entry name" value="Bact_Acetyltransf"/>
</dbReference>
<feature type="region of interest" description="Disordered" evidence="3">
    <location>
        <begin position="1"/>
        <end position="41"/>
    </location>
</feature>
<dbReference type="PROSITE" id="PS51186">
    <property type="entry name" value="GNAT"/>
    <property type="match status" value="1"/>
</dbReference>
<sequence length="217" mass="22578">MSPPPPAGDAHGHPHEHDHPHPHADEPRPHPGGPPFADASVRRARPNDAPAVGLVQATVFREAYAGRVPAEVVARFEPDAFARTWRASLDAPPGGVHRLMVACAGEQVVGLCAVGPSQDPDAGPAAGEVTVLAVHPDARRQGHGSRLLNAGVDVLREAGAESVAVWLLSDDERTRAFLAASGFAPDGAYRDRVVSPDGEALREVRLTASVTAGDATA</sequence>
<accession>A0ABP8KCV9</accession>
<dbReference type="Pfam" id="PF00583">
    <property type="entry name" value="Acetyltransf_1"/>
    <property type="match status" value="1"/>
</dbReference>